<evidence type="ECO:0000256" key="7">
    <source>
        <dbReference type="ARBA" id="ARBA00022741"/>
    </source>
</evidence>
<keyword evidence="14 19" id="KW-0238">DNA-binding</keyword>
<comment type="cofactor">
    <cofactor evidence="1">
        <name>[4Fe-4S] cluster</name>
        <dbReference type="ChEBI" id="CHEBI:49883"/>
    </cofactor>
</comment>
<evidence type="ECO:0000256" key="5">
    <source>
        <dbReference type="ARBA" id="ARBA00022722"/>
    </source>
</evidence>
<evidence type="ECO:0000256" key="11">
    <source>
        <dbReference type="ARBA" id="ARBA00022840"/>
    </source>
</evidence>
<evidence type="ECO:0000256" key="8">
    <source>
        <dbReference type="ARBA" id="ARBA00022763"/>
    </source>
</evidence>
<evidence type="ECO:0000256" key="13">
    <source>
        <dbReference type="ARBA" id="ARBA00023014"/>
    </source>
</evidence>
<dbReference type="InterPro" id="IPR014808">
    <property type="entry name" value="DNA_replication_fac_Dna2_N"/>
</dbReference>
<evidence type="ECO:0000256" key="9">
    <source>
        <dbReference type="ARBA" id="ARBA00022801"/>
    </source>
</evidence>
<evidence type="ECO:0000256" key="18">
    <source>
        <dbReference type="ARBA" id="ARBA00047995"/>
    </source>
</evidence>
<dbReference type="Gene3D" id="3.90.320.10">
    <property type="match status" value="1"/>
</dbReference>
<dbReference type="Pfam" id="PF13086">
    <property type="entry name" value="AAA_11"/>
    <property type="match status" value="2"/>
</dbReference>
<dbReference type="RefSeq" id="XP_052751918.1">
    <property type="nucleotide sequence ID" value="XM_052895958.1"/>
</dbReference>
<evidence type="ECO:0000256" key="12">
    <source>
        <dbReference type="ARBA" id="ARBA00023004"/>
    </source>
</evidence>
<keyword evidence="17 19" id="KW-0511">Multifunctional enzyme</keyword>
<evidence type="ECO:0000256" key="6">
    <source>
        <dbReference type="ARBA" id="ARBA00022723"/>
    </source>
</evidence>
<keyword evidence="7 19" id="KW-0547">Nucleotide-binding</keyword>
<keyword evidence="24" id="KW-1185">Reference proteome</keyword>
<proteinExistence type="inferred from homology"/>
<keyword evidence="19" id="KW-0158">Chromosome</keyword>
<feature type="region of interest" description="Disordered" evidence="20">
    <location>
        <begin position="1"/>
        <end position="41"/>
    </location>
</feature>
<evidence type="ECO:0000256" key="16">
    <source>
        <dbReference type="ARBA" id="ARBA00023242"/>
    </source>
</evidence>
<comment type="catalytic activity">
    <reaction evidence="18 19">
        <text>ATP + H2O = ADP + phosphate + H(+)</text>
        <dbReference type="Rhea" id="RHEA:13065"/>
        <dbReference type="ChEBI" id="CHEBI:15377"/>
        <dbReference type="ChEBI" id="CHEBI:15378"/>
        <dbReference type="ChEBI" id="CHEBI:30616"/>
        <dbReference type="ChEBI" id="CHEBI:43474"/>
        <dbReference type="ChEBI" id="CHEBI:456216"/>
        <dbReference type="EC" id="3.6.4.12"/>
    </reaction>
</comment>
<dbReference type="InterPro" id="IPR047187">
    <property type="entry name" value="SF1_C_Upf1"/>
</dbReference>
<feature type="domain" description="DNA2/NAM7 helicase-like C-terminal" evidence="23">
    <location>
        <begin position="1047"/>
        <end position="1252"/>
    </location>
</feature>
<evidence type="ECO:0000259" key="23">
    <source>
        <dbReference type="Pfam" id="PF13087"/>
    </source>
</evidence>
<evidence type="ECO:0000256" key="14">
    <source>
        <dbReference type="ARBA" id="ARBA00023125"/>
    </source>
</evidence>
<dbReference type="EC" id="3.6.4.12" evidence="19"/>
<keyword evidence="4 19" id="KW-0235">DNA replication</keyword>
<keyword evidence="9 19" id="KW-0378">Hydrolase</keyword>
<evidence type="ECO:0000256" key="3">
    <source>
        <dbReference type="ARBA" id="ARBA00022485"/>
    </source>
</evidence>
<dbReference type="Gene3D" id="3.40.50.300">
    <property type="entry name" value="P-loop containing nucleotide triphosphate hydrolases"/>
    <property type="match status" value="2"/>
</dbReference>
<protein>
    <recommendedName>
        <fullName evidence="19">DNA replication ATP-dependent helicase/nuclease</fullName>
        <ecNumber evidence="19">3.1.-.-</ecNumber>
        <ecNumber evidence="19">3.6.4.12</ecNumber>
    </recommendedName>
</protein>
<evidence type="ECO:0000313" key="25">
    <source>
        <dbReference type="RefSeq" id="XP_052751918.1"/>
    </source>
</evidence>
<feature type="domain" description="DNA replication factor Dna2 N-terminal" evidence="21">
    <location>
        <begin position="311"/>
        <end position="512"/>
    </location>
</feature>
<dbReference type="PANTHER" id="PTHR10887:SF433">
    <property type="entry name" value="DNA REPLICATION ATP-DEPENDENT HELICASE_NUCLEASE DNA2"/>
    <property type="match status" value="1"/>
</dbReference>
<evidence type="ECO:0000259" key="21">
    <source>
        <dbReference type="Pfam" id="PF08696"/>
    </source>
</evidence>
<keyword evidence="10 19" id="KW-0347">Helicase</keyword>
<accession>A0ABM3MKJ7</accession>
<sequence>MSKALSLKKPNKASQSKKQKPITQYFKNNSHLEKYSDDSTQSCKYNGEVDVQSAKRKASSPIFQSTADLGKITDDPYLINNTNKQNSHNGLIFMSSCTNKKLKIETSPEKHKDMLRNSPKKENKLQLSSDEKMDNTLVSSKTEDKLCEKAKQDRSPLTPIKFENNIICNSNVISKSCTEDGKNYENSLNKASTYEDSVFISTTDVESPKIKPRTPRKSPIIGSTAQYSPGVEKLLITETVSAKKLSPSKCGSTVRILNFNDHDIQDVFGDEWKIIDNDEICADELDLSTMQHCEVVSLKHHPDRLEIRLKDATNKRATCFIEGSWLDTPLCLGEIVSIIATRNLTNEFHINNTSGLLVLRPDHLISSTNVVAGVFCKRKAILQERWRGIDSANTAMTIGILIHELVQTAFTQQITDVKILQLQASRIIKESIQRLYDACLSEEEALSNMQIYLTPLAEFMQTYVGRNSVFSTPQHLQKDKWNGHIDKVLDIEENLCCPELGLKGKIDATLQVTIHDRKGAKREIVPLELKSGKASVSAEHRGQLVLYGMMLSLQQREDPTRALQRGLLLYLKDRVELREVSCGYPERRDLVMLRNQLVENLAASPHDVDPEQLTDIEEASLLLQQKLPDPIHHEGACSKCPYLTICSLHLWHTNGPSVSDKHPLSKLHEQALGHLTAEHIKYFLHWTALLKMEEKLQMTTSPLHTLWTDSPENRAKRGTCAPNLQLKSVKAFEDRFLHIFERNIIIKVITGENKEEKHVKGPQEGDFSIVSIENRPWIAAGAVTISNETEMQILLERDLSRRLNKTTLFHIDTYESYASVVNNLSNLGVLMDNDDRAQRLRKLIIDKEEPQFEKKLPREVGRLGTKLMRSLNIQQQRAVLKALAATDYALLQGLPGTGKTQTISVLIQMLVALKQRVLVTAHTHSAVDTVLNRLPEQMKVMRLGPEARVAAQQVSRCEHRLAAHCRTPKQLEELYNSMEVVGVTCLGAAHAMLSRTTFDVCIVDEATQVVQCTVLRPLFAAKRFVLVGDPEQLPPVVRSRAARRLGMEESLFHRLMKEEVTSTLQLQYRMNEAIVNIANKVAYNDRLKCANERIAQANLSIDVQKISVMPEWVVEACSTRAERAVVFLDLPPPAAAVPTDTPCLNRDEACVVLALVNAMIEGGVQPADIGVIAPYREQVALLRRSLTRYTVEASTVDQFQGRDKDVIIYSCTRRDMRQDDSKIKENEILNDRRRLAVSVTRAKYKLMVVGNARALRRYAPLRQLIEACAKIPLAEDTLAAVVHKYETHVS</sequence>
<evidence type="ECO:0000256" key="15">
    <source>
        <dbReference type="ARBA" id="ARBA00023204"/>
    </source>
</evidence>
<keyword evidence="12 19" id="KW-0408">Iron</keyword>
<organism evidence="24 25">
    <name type="scientific">Galleria mellonella</name>
    <name type="common">Greater wax moth</name>
    <dbReference type="NCBI Taxonomy" id="7137"/>
    <lineage>
        <taxon>Eukaryota</taxon>
        <taxon>Metazoa</taxon>
        <taxon>Ecdysozoa</taxon>
        <taxon>Arthropoda</taxon>
        <taxon>Hexapoda</taxon>
        <taxon>Insecta</taxon>
        <taxon>Pterygota</taxon>
        <taxon>Neoptera</taxon>
        <taxon>Endopterygota</taxon>
        <taxon>Lepidoptera</taxon>
        <taxon>Glossata</taxon>
        <taxon>Ditrysia</taxon>
        <taxon>Pyraloidea</taxon>
        <taxon>Pyralidae</taxon>
        <taxon>Galleriinae</taxon>
        <taxon>Galleria</taxon>
    </lineage>
</organism>
<dbReference type="CDD" id="cd18041">
    <property type="entry name" value="DEXXQc_DNA2"/>
    <property type="match status" value="1"/>
</dbReference>
<dbReference type="SUPFAM" id="SSF52540">
    <property type="entry name" value="P-loop containing nucleoside triphosphate hydrolases"/>
    <property type="match status" value="1"/>
</dbReference>
<reference evidence="25" key="1">
    <citation type="submission" date="2025-08" db="UniProtKB">
        <authorList>
            <consortium name="RefSeq"/>
        </authorList>
    </citation>
    <scope>IDENTIFICATION</scope>
    <source>
        <tissue evidence="25">Whole larvae</tissue>
    </source>
</reference>
<evidence type="ECO:0000256" key="19">
    <source>
        <dbReference type="RuleBase" id="RU367041"/>
    </source>
</evidence>
<evidence type="ECO:0000256" key="1">
    <source>
        <dbReference type="ARBA" id="ARBA00001966"/>
    </source>
</evidence>
<dbReference type="InterPro" id="IPR041679">
    <property type="entry name" value="DNA2/NAM7-like_C"/>
</dbReference>
<evidence type="ECO:0000256" key="2">
    <source>
        <dbReference type="ARBA" id="ARBA00007913"/>
    </source>
</evidence>
<dbReference type="Pfam" id="PF13087">
    <property type="entry name" value="AAA_12"/>
    <property type="match status" value="1"/>
</dbReference>
<evidence type="ECO:0000259" key="22">
    <source>
        <dbReference type="Pfam" id="PF13086"/>
    </source>
</evidence>
<evidence type="ECO:0000256" key="20">
    <source>
        <dbReference type="SAM" id="MobiDB-lite"/>
    </source>
</evidence>
<keyword evidence="16 19" id="KW-0539">Nucleus</keyword>
<keyword evidence="8 19" id="KW-0227">DNA damage</keyword>
<keyword evidence="11 19" id="KW-0067">ATP-binding</keyword>
<dbReference type="GeneID" id="113515210"/>
<dbReference type="EC" id="3.1.-.-" evidence="19"/>
<evidence type="ECO:0000256" key="17">
    <source>
        <dbReference type="ARBA" id="ARBA00023268"/>
    </source>
</evidence>
<dbReference type="PANTHER" id="PTHR10887">
    <property type="entry name" value="DNA2/NAM7 HELICASE FAMILY"/>
    <property type="match status" value="1"/>
</dbReference>
<gene>
    <name evidence="25" type="primary">LOC113515210</name>
</gene>
<feature type="domain" description="DNA2/NAM7 helicase helicase" evidence="22">
    <location>
        <begin position="972"/>
        <end position="1039"/>
    </location>
</feature>
<keyword evidence="15 19" id="KW-0234">DNA repair</keyword>
<keyword evidence="3 19" id="KW-0004">4Fe-4S</keyword>
<dbReference type="GO" id="GO:0004386">
    <property type="term" value="F:helicase activity"/>
    <property type="evidence" value="ECO:0007669"/>
    <property type="project" value="UniProtKB-KW"/>
</dbReference>
<dbReference type="InterPro" id="IPR011604">
    <property type="entry name" value="PDDEXK-like_dom_sf"/>
</dbReference>
<evidence type="ECO:0000256" key="4">
    <source>
        <dbReference type="ARBA" id="ARBA00022705"/>
    </source>
</evidence>
<dbReference type="CDD" id="cd18808">
    <property type="entry name" value="SF1_C_Upf1"/>
    <property type="match status" value="1"/>
</dbReference>
<feature type="region of interest" description="Disordered" evidence="20">
    <location>
        <begin position="108"/>
        <end position="131"/>
    </location>
</feature>
<feature type="domain" description="DNA2/NAM7 helicase helicase" evidence="22">
    <location>
        <begin position="871"/>
        <end position="955"/>
    </location>
</feature>
<keyword evidence="6 19" id="KW-0479">Metal-binding</keyword>
<comment type="similarity">
    <text evidence="2 19">Belongs to the DNA2/NAM7 helicase family.</text>
</comment>
<dbReference type="Proteomes" id="UP001652740">
    <property type="component" value="Unplaced"/>
</dbReference>
<dbReference type="CDD" id="cd22318">
    <property type="entry name" value="DNA2_N-like"/>
    <property type="match status" value="1"/>
</dbReference>
<name>A0ABM3MKJ7_GALME</name>
<dbReference type="InterPro" id="IPR027417">
    <property type="entry name" value="P-loop_NTPase"/>
</dbReference>
<comment type="function">
    <text evidence="19">Key enzyme involved in DNA replication and DNA repair. Involved in Okazaki fragments processing by cleaving long flaps that escape FEN1: flaps that are longer than 27 nucleotides are coated by replication protein A complex (RPA), leading to recruit DNA2 which cleaves the flap until it is too short to bind RPA and becomes a substrate for FEN1. Also involved in 5'-end resection of DNA during double-strand break (DSB) repair by mediating the cleavage of 5'-ssDNA.</text>
</comment>
<feature type="compositionally biased region" description="Basic residues" evidence="20">
    <location>
        <begin position="9"/>
        <end position="20"/>
    </location>
</feature>
<keyword evidence="13 19" id="KW-0411">Iron-sulfur</keyword>
<dbReference type="InterPro" id="IPR041677">
    <property type="entry name" value="DNA2/NAM7_AAA_11"/>
</dbReference>
<dbReference type="InterPro" id="IPR045055">
    <property type="entry name" value="DNA2/NAM7-like"/>
</dbReference>
<evidence type="ECO:0000256" key="10">
    <source>
        <dbReference type="ARBA" id="ARBA00022806"/>
    </source>
</evidence>
<dbReference type="Pfam" id="PF08696">
    <property type="entry name" value="Dna2"/>
    <property type="match status" value="1"/>
</dbReference>
<evidence type="ECO:0000313" key="24">
    <source>
        <dbReference type="Proteomes" id="UP001652740"/>
    </source>
</evidence>
<keyword evidence="5 19" id="KW-0540">Nuclease</keyword>
<dbReference type="InterPro" id="IPR026851">
    <property type="entry name" value="Dna2/JHS1_DEXXQ-box"/>
</dbReference>
<comment type="subcellular location">
    <subcellularLocation>
        <location evidence="19">Nucleus</location>
    </subcellularLocation>
    <subcellularLocation>
        <location evidence="19">Chromosome</location>
    </subcellularLocation>
</comment>